<accession>A0ABV2Q540</accession>
<dbReference type="InterPro" id="IPR020843">
    <property type="entry name" value="ER"/>
</dbReference>
<dbReference type="Proteomes" id="UP001549320">
    <property type="component" value="Unassembled WGS sequence"/>
</dbReference>
<feature type="domain" description="Enoyl reductase (ER)" evidence="1">
    <location>
        <begin position="29"/>
        <end position="370"/>
    </location>
</feature>
<dbReference type="CDD" id="cd08241">
    <property type="entry name" value="QOR1"/>
    <property type="match status" value="1"/>
</dbReference>
<dbReference type="InterPro" id="IPR036291">
    <property type="entry name" value="NAD(P)-bd_dom_sf"/>
</dbReference>
<organism evidence="2 3">
    <name type="scientific">Ottowia thiooxydans</name>
    <dbReference type="NCBI Taxonomy" id="219182"/>
    <lineage>
        <taxon>Bacteria</taxon>
        <taxon>Pseudomonadati</taxon>
        <taxon>Pseudomonadota</taxon>
        <taxon>Betaproteobacteria</taxon>
        <taxon>Burkholderiales</taxon>
        <taxon>Comamonadaceae</taxon>
        <taxon>Ottowia</taxon>
    </lineage>
</organism>
<sequence>MAQVFPAGQRVLVTEYAETPEEAIEKYVRLVEQPAPDPAALKPHEVIVAVKSVAVAWVDLLMTSGQYQHMAPLPYTPGMEYAGEVLAVGSGVDPAQCAVGDRVLADPWKIGPRSSGDYQGSGGFASYAVLPVDGVMKIPAELTYDDATGLLQAYETAYHCLVARGQVQSGETVLINGATGLTGLAAVQVAKLLGATVIATGRSDKKLATVKQQGADHVVNILDSDGEVREFRKDVKELTGGEGVDVVYDAVGGKVSNESLRCMAFGGRFLIVGWTSTPNVARGKGLRGAPNVNTLPTNIIQMKSLSVLGCPAVISVNKNPAIRIPRLEAIFRWIKEGKIQPFVSHTYPLSEFKQAMLARWNGDVTGGCVLHP</sequence>
<dbReference type="InterPro" id="IPR051397">
    <property type="entry name" value="Zn-ADH-like_protein"/>
</dbReference>
<reference evidence="2 3" key="1">
    <citation type="submission" date="2024-06" db="EMBL/GenBank/DDBJ databases">
        <title>Sorghum-associated microbial communities from plants grown in Nebraska, USA.</title>
        <authorList>
            <person name="Schachtman D."/>
        </authorList>
    </citation>
    <scope>NUCLEOTIDE SEQUENCE [LARGE SCALE GENOMIC DNA]</scope>
    <source>
        <strain evidence="2 3">2709</strain>
    </source>
</reference>
<dbReference type="Gene3D" id="3.40.50.720">
    <property type="entry name" value="NAD(P)-binding Rossmann-like Domain"/>
    <property type="match status" value="1"/>
</dbReference>
<dbReference type="InterPro" id="IPR013149">
    <property type="entry name" value="ADH-like_C"/>
</dbReference>
<dbReference type="EMBL" id="JBEPSH010000002">
    <property type="protein sequence ID" value="MET4576156.1"/>
    <property type="molecule type" value="Genomic_DNA"/>
</dbReference>
<dbReference type="InterPro" id="IPR013154">
    <property type="entry name" value="ADH-like_N"/>
</dbReference>
<dbReference type="Pfam" id="PF00107">
    <property type="entry name" value="ADH_zinc_N"/>
    <property type="match status" value="1"/>
</dbReference>
<dbReference type="SUPFAM" id="SSF51735">
    <property type="entry name" value="NAD(P)-binding Rossmann-fold domains"/>
    <property type="match status" value="1"/>
</dbReference>
<dbReference type="PANTHER" id="PTHR43677">
    <property type="entry name" value="SHORT-CHAIN DEHYDROGENASE/REDUCTASE"/>
    <property type="match status" value="1"/>
</dbReference>
<keyword evidence="2" id="KW-0560">Oxidoreductase</keyword>
<gene>
    <name evidence="2" type="ORF">ABIE13_001256</name>
</gene>
<dbReference type="Gene3D" id="3.90.180.10">
    <property type="entry name" value="Medium-chain alcohol dehydrogenases, catalytic domain"/>
    <property type="match status" value="1"/>
</dbReference>
<comment type="caution">
    <text evidence="2">The sequence shown here is derived from an EMBL/GenBank/DDBJ whole genome shotgun (WGS) entry which is preliminary data.</text>
</comment>
<dbReference type="Pfam" id="PF08240">
    <property type="entry name" value="ADH_N"/>
    <property type="match status" value="1"/>
</dbReference>
<evidence type="ECO:0000313" key="2">
    <source>
        <dbReference type="EMBL" id="MET4576156.1"/>
    </source>
</evidence>
<name>A0ABV2Q540_9BURK</name>
<dbReference type="EC" id="1.6.5.5" evidence="2"/>
<dbReference type="GO" id="GO:0003960">
    <property type="term" value="F:quinone reductase (NADPH) activity"/>
    <property type="evidence" value="ECO:0007669"/>
    <property type="project" value="UniProtKB-EC"/>
</dbReference>
<dbReference type="InterPro" id="IPR011032">
    <property type="entry name" value="GroES-like_sf"/>
</dbReference>
<proteinExistence type="predicted"/>
<dbReference type="SMART" id="SM00829">
    <property type="entry name" value="PKS_ER"/>
    <property type="match status" value="1"/>
</dbReference>
<evidence type="ECO:0000313" key="3">
    <source>
        <dbReference type="Proteomes" id="UP001549320"/>
    </source>
</evidence>
<dbReference type="PANTHER" id="PTHR43677:SF4">
    <property type="entry name" value="QUINONE OXIDOREDUCTASE-LIKE PROTEIN 2"/>
    <property type="match status" value="1"/>
</dbReference>
<dbReference type="SUPFAM" id="SSF50129">
    <property type="entry name" value="GroES-like"/>
    <property type="match status" value="1"/>
</dbReference>
<keyword evidence="3" id="KW-1185">Reference proteome</keyword>
<evidence type="ECO:0000259" key="1">
    <source>
        <dbReference type="SMART" id="SM00829"/>
    </source>
</evidence>
<protein>
    <submittedName>
        <fullName evidence="2">NADPH2:quinone reductase</fullName>
        <ecNumber evidence="2">1.6.5.5</ecNumber>
    </submittedName>
</protein>
<dbReference type="RefSeq" id="WP_354442071.1">
    <property type="nucleotide sequence ID" value="NZ_JBEPSH010000002.1"/>
</dbReference>